<dbReference type="RefSeq" id="WP_138372632.1">
    <property type="nucleotide sequence ID" value="NZ_BSBO01000017.1"/>
</dbReference>
<dbReference type="PANTHER" id="PTHR33221">
    <property type="entry name" value="WINGED HELIX-TURN-HELIX TRANSCRIPTIONAL REGULATOR, RRF2 FAMILY"/>
    <property type="match status" value="1"/>
</dbReference>
<name>A0A9W6C7H6_9FIRM</name>
<accession>A0A9W6C7H6</accession>
<dbReference type="PROSITE" id="PS51197">
    <property type="entry name" value="HTH_RRF2_2"/>
    <property type="match status" value="1"/>
</dbReference>
<dbReference type="EMBL" id="BSBO01000017">
    <property type="protein sequence ID" value="GLG04618.1"/>
    <property type="molecule type" value="Genomic_DNA"/>
</dbReference>
<dbReference type="Pfam" id="PF02082">
    <property type="entry name" value="Rrf2"/>
    <property type="match status" value="1"/>
</dbReference>
<evidence type="ECO:0000313" key="1">
    <source>
        <dbReference type="EMBL" id="GLG04618.1"/>
    </source>
</evidence>
<dbReference type="InterPro" id="IPR036388">
    <property type="entry name" value="WH-like_DNA-bd_sf"/>
</dbReference>
<dbReference type="InterPro" id="IPR036390">
    <property type="entry name" value="WH_DNA-bd_sf"/>
</dbReference>
<proteinExistence type="predicted"/>
<dbReference type="PANTHER" id="PTHR33221:SF15">
    <property type="entry name" value="HTH-TYPE TRANSCRIPTIONAL REGULATOR YWGB-RELATED"/>
    <property type="match status" value="1"/>
</dbReference>
<dbReference type="Gene3D" id="1.10.10.10">
    <property type="entry name" value="Winged helix-like DNA-binding domain superfamily/Winged helix DNA-binding domain"/>
    <property type="match status" value="1"/>
</dbReference>
<sequence length="149" mass="16477">MQISSRFTLAVHIFACIDVFGKDHKVTSSLIAESTNVNPVIIRKILLQLKAAGLVNVARGSGGTTVAKPLSEITFLDIYRAVECIENGELFHFHENPNADCPVGRNIHRILDDKLERVQTAMERELASITLEDVRRDTENYISTGAVAD</sequence>
<dbReference type="InterPro" id="IPR000944">
    <property type="entry name" value="Tscrpt_reg_Rrf2"/>
</dbReference>
<gene>
    <name evidence="1" type="ORF">Selli1_17920</name>
</gene>
<protein>
    <submittedName>
        <fullName evidence="1">Rrf2 family transcriptional regulator</fullName>
    </submittedName>
</protein>
<dbReference type="GO" id="GO:0003700">
    <property type="term" value="F:DNA-binding transcription factor activity"/>
    <property type="evidence" value="ECO:0007669"/>
    <property type="project" value="TreeGrafter"/>
</dbReference>
<comment type="caution">
    <text evidence="1">The sequence shown here is derived from an EMBL/GenBank/DDBJ whole genome shotgun (WGS) entry which is preliminary data.</text>
</comment>
<dbReference type="SUPFAM" id="SSF46785">
    <property type="entry name" value="Winged helix' DNA-binding domain"/>
    <property type="match status" value="1"/>
</dbReference>
<reference evidence="1 2" key="1">
    <citation type="journal article" date="2023" name="Int. J. Syst. Evol. Microbiol.">
        <title>Sellimonas catena sp. nov., isolated from human faeces.</title>
        <authorList>
            <person name="Hisatomi A."/>
            <person name="Ohkuma M."/>
            <person name="Sakamoto M."/>
        </authorList>
    </citation>
    <scope>NUCLEOTIDE SEQUENCE [LARGE SCALE GENOMIC DNA]</scope>
    <source>
        <strain evidence="1 2">12EGH17</strain>
    </source>
</reference>
<dbReference type="AlphaFoldDB" id="A0A9W6C7H6"/>
<dbReference type="GO" id="GO:0005829">
    <property type="term" value="C:cytosol"/>
    <property type="evidence" value="ECO:0007669"/>
    <property type="project" value="TreeGrafter"/>
</dbReference>
<dbReference type="Proteomes" id="UP001145145">
    <property type="component" value="Unassembled WGS sequence"/>
</dbReference>
<keyword evidence="2" id="KW-1185">Reference proteome</keyword>
<organism evidence="1 2">
    <name type="scientific">Sellimonas catena</name>
    <dbReference type="NCBI Taxonomy" id="2994035"/>
    <lineage>
        <taxon>Bacteria</taxon>
        <taxon>Bacillati</taxon>
        <taxon>Bacillota</taxon>
        <taxon>Clostridia</taxon>
        <taxon>Lachnospirales</taxon>
        <taxon>Lachnospiraceae</taxon>
        <taxon>Sellimonas</taxon>
    </lineage>
</organism>
<evidence type="ECO:0000313" key="2">
    <source>
        <dbReference type="Proteomes" id="UP001145145"/>
    </source>
</evidence>
<dbReference type="FunFam" id="1.10.10.10:FF:000138">
    <property type="entry name" value="Rrf2 family transcriptional regulator"/>
    <property type="match status" value="1"/>
</dbReference>